<evidence type="ECO:0000256" key="3">
    <source>
        <dbReference type="ARBA" id="ARBA00022771"/>
    </source>
</evidence>
<keyword evidence="3 5" id="KW-0863">Zinc-finger</keyword>
<dbReference type="Pfam" id="PF13639">
    <property type="entry name" value="zf-RING_2"/>
    <property type="match status" value="1"/>
</dbReference>
<dbReference type="InterPro" id="IPR037275">
    <property type="entry name" value="Znf_CTCHY_sf"/>
</dbReference>
<dbReference type="GO" id="GO:0016874">
    <property type="term" value="F:ligase activity"/>
    <property type="evidence" value="ECO:0007669"/>
    <property type="project" value="UniProtKB-KW"/>
</dbReference>
<dbReference type="Proteomes" id="UP001604277">
    <property type="component" value="Unassembled WGS sequence"/>
</dbReference>
<feature type="region of interest" description="Disordered" evidence="6">
    <location>
        <begin position="896"/>
        <end position="929"/>
    </location>
</feature>
<dbReference type="SUPFAM" id="SSF57850">
    <property type="entry name" value="RING/U-box"/>
    <property type="match status" value="1"/>
</dbReference>
<dbReference type="Gene3D" id="1.20.120.520">
    <property type="entry name" value="nmb1532 protein domain like"/>
    <property type="match status" value="2"/>
</dbReference>
<dbReference type="Pfam" id="PF01814">
    <property type="entry name" value="Hemerythrin"/>
    <property type="match status" value="1"/>
</dbReference>
<evidence type="ECO:0000256" key="1">
    <source>
        <dbReference type="ARBA" id="ARBA00022598"/>
    </source>
</evidence>
<feature type="domain" description="RING-type" evidence="7">
    <location>
        <begin position="1149"/>
        <end position="1191"/>
    </location>
</feature>
<keyword evidence="1" id="KW-0436">Ligase</keyword>
<proteinExistence type="predicted"/>
<protein>
    <submittedName>
        <fullName evidence="10">Zinc ion binding</fullName>
    </submittedName>
</protein>
<dbReference type="InterPro" id="IPR017921">
    <property type="entry name" value="Znf_CTCHY"/>
</dbReference>
<feature type="compositionally biased region" description="Basic and acidic residues" evidence="6">
    <location>
        <begin position="908"/>
        <end position="917"/>
    </location>
</feature>
<dbReference type="Pfam" id="PF05495">
    <property type="entry name" value="zf-CHY"/>
    <property type="match status" value="1"/>
</dbReference>
<evidence type="ECO:0000256" key="5">
    <source>
        <dbReference type="PROSITE-ProRule" id="PRU00601"/>
    </source>
</evidence>
<name>A0ABD1TTF9_9LAMI</name>
<dbReference type="Pfam" id="PF14599">
    <property type="entry name" value="zinc_ribbon_6"/>
    <property type="match status" value="1"/>
</dbReference>
<feature type="domain" description="CHY-type" evidence="8">
    <location>
        <begin position="1013"/>
        <end position="1082"/>
    </location>
</feature>
<dbReference type="PROSITE" id="PS51266">
    <property type="entry name" value="ZF_CHY"/>
    <property type="match status" value="1"/>
</dbReference>
<dbReference type="GO" id="GO:0061630">
    <property type="term" value="F:ubiquitin protein ligase activity"/>
    <property type="evidence" value="ECO:0007669"/>
    <property type="project" value="UniProtKB-ARBA"/>
</dbReference>
<comment type="caution">
    <text evidence="10">The sequence shown here is derived from an EMBL/GenBank/DDBJ whole genome shotgun (WGS) entry which is preliminary data.</text>
</comment>
<dbReference type="GO" id="GO:0008270">
    <property type="term" value="F:zinc ion binding"/>
    <property type="evidence" value="ECO:0007669"/>
    <property type="project" value="UniProtKB-KW"/>
</dbReference>
<organism evidence="10 11">
    <name type="scientific">Forsythia ovata</name>
    <dbReference type="NCBI Taxonomy" id="205694"/>
    <lineage>
        <taxon>Eukaryota</taxon>
        <taxon>Viridiplantae</taxon>
        <taxon>Streptophyta</taxon>
        <taxon>Embryophyta</taxon>
        <taxon>Tracheophyta</taxon>
        <taxon>Spermatophyta</taxon>
        <taxon>Magnoliopsida</taxon>
        <taxon>eudicotyledons</taxon>
        <taxon>Gunneridae</taxon>
        <taxon>Pentapetalae</taxon>
        <taxon>asterids</taxon>
        <taxon>lamiids</taxon>
        <taxon>Lamiales</taxon>
        <taxon>Oleaceae</taxon>
        <taxon>Forsythieae</taxon>
        <taxon>Forsythia</taxon>
    </lineage>
</organism>
<dbReference type="AlphaFoldDB" id="A0ABD1TTF9"/>
<feature type="domain" description="CTCHY-type" evidence="9">
    <location>
        <begin position="1085"/>
        <end position="1148"/>
    </location>
</feature>
<accession>A0ABD1TTF9</accession>
<dbReference type="EMBL" id="JBFOLJ010000008">
    <property type="protein sequence ID" value="KAL2515858.1"/>
    <property type="molecule type" value="Genomic_DNA"/>
</dbReference>
<evidence type="ECO:0000313" key="10">
    <source>
        <dbReference type="EMBL" id="KAL2515858.1"/>
    </source>
</evidence>
<dbReference type="PROSITE" id="PS50089">
    <property type="entry name" value="ZF_RING_2"/>
    <property type="match status" value="1"/>
</dbReference>
<keyword evidence="4" id="KW-0862">Zinc</keyword>
<dbReference type="InterPro" id="IPR037274">
    <property type="entry name" value="Znf_CHY_sf"/>
</dbReference>
<dbReference type="FunFam" id="3.30.40.10:FF:000208">
    <property type="entry name" value="Zinc finger protein-related isoform 1"/>
    <property type="match status" value="1"/>
</dbReference>
<evidence type="ECO:0000256" key="4">
    <source>
        <dbReference type="ARBA" id="ARBA00022833"/>
    </source>
</evidence>
<keyword evidence="2" id="KW-0479">Metal-binding</keyword>
<dbReference type="Gene3D" id="2.20.28.10">
    <property type="match status" value="1"/>
</dbReference>
<evidence type="ECO:0000256" key="6">
    <source>
        <dbReference type="SAM" id="MobiDB-lite"/>
    </source>
</evidence>
<reference evidence="11" key="1">
    <citation type="submission" date="2024-07" db="EMBL/GenBank/DDBJ databases">
        <title>Two chromosome-level genome assemblies of Korean endemic species Abeliophyllum distichum and Forsythia ovata (Oleaceae).</title>
        <authorList>
            <person name="Jang H."/>
        </authorList>
    </citation>
    <scope>NUCLEOTIDE SEQUENCE [LARGE SCALE GENOMIC DNA]</scope>
</reference>
<evidence type="ECO:0000256" key="2">
    <source>
        <dbReference type="ARBA" id="ARBA00022723"/>
    </source>
</evidence>
<dbReference type="GO" id="GO:0006879">
    <property type="term" value="P:intracellular iron ion homeostasis"/>
    <property type="evidence" value="ECO:0007669"/>
    <property type="project" value="UniProtKB-ARBA"/>
</dbReference>
<dbReference type="SMART" id="SM00184">
    <property type="entry name" value="RING"/>
    <property type="match status" value="1"/>
</dbReference>
<dbReference type="InterPro" id="IPR001841">
    <property type="entry name" value="Znf_RING"/>
</dbReference>
<dbReference type="PROSITE" id="PS51270">
    <property type="entry name" value="ZF_CTCHY"/>
    <property type="match status" value="1"/>
</dbReference>
<dbReference type="InterPro" id="IPR039512">
    <property type="entry name" value="RCHY1_zinc-ribbon"/>
</dbReference>
<dbReference type="PANTHER" id="PTHR21319:SF39">
    <property type="entry name" value="ZINC FINGER PROTEIN"/>
    <property type="match status" value="1"/>
</dbReference>
<dbReference type="PANTHER" id="PTHR21319">
    <property type="entry name" value="RING FINGER AND CHY ZINC FINGER DOMAIN-CONTAINING PROTEIN 1"/>
    <property type="match status" value="1"/>
</dbReference>
<dbReference type="SUPFAM" id="SSF161245">
    <property type="entry name" value="Zinc hairpin stack"/>
    <property type="match status" value="1"/>
</dbReference>
<evidence type="ECO:0000313" key="11">
    <source>
        <dbReference type="Proteomes" id="UP001604277"/>
    </source>
</evidence>
<evidence type="ECO:0000259" key="7">
    <source>
        <dbReference type="PROSITE" id="PS50089"/>
    </source>
</evidence>
<evidence type="ECO:0000259" key="9">
    <source>
        <dbReference type="PROSITE" id="PS51270"/>
    </source>
</evidence>
<dbReference type="CDD" id="cd16464">
    <property type="entry name" value="RING-H2_Pirh2-like"/>
    <property type="match status" value="1"/>
</dbReference>
<evidence type="ECO:0000259" key="8">
    <source>
        <dbReference type="PROSITE" id="PS51266"/>
    </source>
</evidence>
<sequence length="1255" mass="144364">MGGGESEKEEDLAELPPCLAGVRLVDAPVLFFVISHKAFRAELESLHLAVEAAANEAYDQELVVDLGRRFEFLRLVYKYHCVAEDEVIFLALDAHVKNVVSTYSLEHKSIDDNFRSIFHCLDLLMNKNEDTPKTFQELLFRISTILEIIHQHMLKEEKQVFPLLLQKFSSTEQAQLVWRYMCSVPIILLEEFFPWMTSSLSSNEQLDVISCMEVIIPKERLLQEVIVSWLGNNKRSYSDGCSNYGKGPQFYNELPTFEDSLYASKIPYEKQQLKEASSICKNDGQNHPIEGIHLWHAAIRRDFNEILEELYQIRTSSSFSSLASVMTQLRFIADVLIFYSISLDQFFYPMPSDLAKNDQPLCSQLIDQSQIEDLQKLLFYELQGTTQLSSFVDILCKKLESFLWGLSKNMNFLEAEVFPLITKNCTSEMQLWLLYTGLHKMPLGLLRCTVTWFSAHLTENESNSLLKNIKLGCPVANNSFALLLNEWVHIGCSGKTSVAKFRQDLHELFNGRSYYLTEQIKQDTGFSDTQLKIQLPKKYNSELLALRSAMNMKKSEANPSCSVFNPTEKRDTSSSDVIHLNIFYPQPLKQIFPIQKHLAEYNNADTFLTLESRPMDHLLLFHRAIISDLEYLVSLSAKLDANVGLLTEFNKRFHLLHNIYEVHSNSEDEIAFPVLESRETLQNVSHSYSIDHKLEAKQFSKISVILNEISKLHLDVECDQTRLKHHQLCLKLHDKCISMLKVLSDHIHREEVEIFPLFSKFFSIEEQEKMVEHMFGSTRAEYLQQMIPWLMAYLTPNEQHAITSLWRKVAINTKFDEWLGEWWEGMKRCDVAKVEEGPKSLAANPLEVVSMYLLKEGTESQKNWHDNGTEVLQKEFAFYNYEHSGSLNGDKATCGGQDGCQSQNSTEYHSKVDKKGCNETNDPSPDDASVKQLENCEKLGHLEHPLIMNQEELEATIRRVSRDSTLDSQMKAHILQNLLMSRWMVTQQISHQEAAVETEKGEIPGQSPSYRHPLKLAFGCKHYKRNCKILTPCCNKLYTCIRCHDDETDHSVDRKAIMKMMCMKCLVLQPIAPKCSTLSCDGFSMGRYYCRICKLFDDDRQIYHCPYCNLCRVGKGLGIDYFHCMKCNACMSRSLFVHVCREKCLEDNCPICHEYIFTSNSPVKALPCGHLMHSACFQDYTCTHYTCPICSKSLGDMQVYFGMLEALLAEEKIPEEYSGQVQAILCNDCEKRGTAAFHWLYHKCSHCGSYNTRLL</sequence>
<dbReference type="InterPro" id="IPR008913">
    <property type="entry name" value="Znf_CHY"/>
</dbReference>
<dbReference type="InterPro" id="IPR013083">
    <property type="entry name" value="Znf_RING/FYVE/PHD"/>
</dbReference>
<dbReference type="InterPro" id="IPR012312">
    <property type="entry name" value="Hemerythrin-like"/>
</dbReference>
<dbReference type="CDD" id="cd12108">
    <property type="entry name" value="Hr-like"/>
    <property type="match status" value="2"/>
</dbReference>
<gene>
    <name evidence="10" type="ORF">Fot_29829</name>
</gene>
<keyword evidence="11" id="KW-1185">Reference proteome</keyword>
<dbReference type="SUPFAM" id="SSF161219">
    <property type="entry name" value="CHY zinc finger-like"/>
    <property type="match status" value="1"/>
</dbReference>
<dbReference type="Gene3D" id="3.30.40.10">
    <property type="entry name" value="Zinc/RING finger domain, C3HC4 (zinc finger)"/>
    <property type="match status" value="1"/>
</dbReference>